<dbReference type="InterPro" id="IPR029479">
    <property type="entry name" value="Nitroreductase"/>
</dbReference>
<dbReference type="Proteomes" id="UP000216797">
    <property type="component" value="Unassembled WGS sequence"/>
</dbReference>
<keyword evidence="7" id="KW-1185">Reference proteome</keyword>
<comment type="similarity">
    <text evidence="1">Belongs to the nitroreductase family.</text>
</comment>
<evidence type="ECO:0000256" key="1">
    <source>
        <dbReference type="ARBA" id="ARBA00007118"/>
    </source>
</evidence>
<dbReference type="Pfam" id="PF00881">
    <property type="entry name" value="Nitroreductase"/>
    <property type="match status" value="1"/>
</dbReference>
<dbReference type="SUPFAM" id="SSF55469">
    <property type="entry name" value="FMN-dependent nitroreductase-like"/>
    <property type="match status" value="1"/>
</dbReference>
<evidence type="ECO:0000313" key="7">
    <source>
        <dbReference type="Proteomes" id="UP000216797"/>
    </source>
</evidence>
<dbReference type="PANTHER" id="PTHR43673">
    <property type="entry name" value="NAD(P)H NITROREDUCTASE YDGI-RELATED"/>
    <property type="match status" value="1"/>
</dbReference>
<evidence type="ECO:0000256" key="2">
    <source>
        <dbReference type="ARBA" id="ARBA00023002"/>
    </source>
</evidence>
<keyword evidence="2" id="KW-0560">Oxidoreductase</keyword>
<evidence type="ECO:0000313" key="5">
    <source>
        <dbReference type="EMBL" id="PAB00143.1"/>
    </source>
</evidence>
<dbReference type="GO" id="GO:0016491">
    <property type="term" value="F:oxidoreductase activity"/>
    <property type="evidence" value="ECO:0007669"/>
    <property type="project" value="UniProtKB-KW"/>
</dbReference>
<dbReference type="InterPro" id="IPR000415">
    <property type="entry name" value="Nitroreductase-like"/>
</dbReference>
<dbReference type="EMBL" id="LHUG01000009">
    <property type="protein sequence ID" value="PAB00143.1"/>
    <property type="molecule type" value="Genomic_DNA"/>
</dbReference>
<reference evidence="5 7" key="2">
    <citation type="submission" date="2015-08" db="EMBL/GenBank/DDBJ databases">
        <title>Enterococcus genome sequence.</title>
        <authorList>
            <person name="Acedo J.Z."/>
            <person name="Vederas J.C."/>
        </authorList>
    </citation>
    <scope>NUCLEOTIDE SEQUENCE [LARGE SCALE GENOMIC DNA]</scope>
    <source>
        <strain evidence="5 7">49</strain>
    </source>
</reference>
<dbReference type="STRING" id="317010.RU96_GL002113"/>
<organism evidence="4 6">
    <name type="scientific">Enterococcus canintestini</name>
    <dbReference type="NCBI Taxonomy" id="317010"/>
    <lineage>
        <taxon>Bacteria</taxon>
        <taxon>Bacillati</taxon>
        <taxon>Bacillota</taxon>
        <taxon>Bacilli</taxon>
        <taxon>Lactobacillales</taxon>
        <taxon>Enterococcaceae</taxon>
        <taxon>Enterococcus</taxon>
    </lineage>
</organism>
<dbReference type="AlphaFoldDB" id="A0A1L8R728"/>
<evidence type="ECO:0000313" key="6">
    <source>
        <dbReference type="Proteomes" id="UP000182835"/>
    </source>
</evidence>
<protein>
    <submittedName>
        <fullName evidence="4 5">Nitroreductase</fullName>
    </submittedName>
</protein>
<dbReference type="RefSeq" id="WP_071864461.1">
    <property type="nucleotide sequence ID" value="NZ_JBHLVQ010000029.1"/>
</dbReference>
<dbReference type="Gene3D" id="3.40.109.10">
    <property type="entry name" value="NADH Oxidase"/>
    <property type="match status" value="1"/>
</dbReference>
<reference evidence="4 6" key="1">
    <citation type="submission" date="2014-12" db="EMBL/GenBank/DDBJ databases">
        <title>Draft genome sequences of 29 type strains of Enterococci.</title>
        <authorList>
            <person name="Zhong Z."/>
            <person name="Sun Z."/>
            <person name="Liu W."/>
            <person name="Zhang W."/>
            <person name="Zhang H."/>
        </authorList>
    </citation>
    <scope>NUCLEOTIDE SEQUENCE [LARGE SCALE GENOMIC DNA]</scope>
    <source>
        <strain evidence="4 6">DSM 21207</strain>
    </source>
</reference>
<comment type="caution">
    <text evidence="4">The sequence shown here is derived from an EMBL/GenBank/DDBJ whole genome shotgun (WGS) entry which is preliminary data.</text>
</comment>
<dbReference type="Proteomes" id="UP000182835">
    <property type="component" value="Unassembled WGS sequence"/>
</dbReference>
<dbReference type="PANTHER" id="PTHR43673:SF10">
    <property type="entry name" value="NADH DEHYDROGENASE_NAD(P)H NITROREDUCTASE XCC3605-RELATED"/>
    <property type="match status" value="1"/>
</dbReference>
<proteinExistence type="inferred from homology"/>
<dbReference type="EMBL" id="JXKG01000006">
    <property type="protein sequence ID" value="OJG15564.1"/>
    <property type="molecule type" value="Genomic_DNA"/>
</dbReference>
<accession>A0A1L8R728</accession>
<name>A0A1L8R728_9ENTE</name>
<sequence>MDKLVNNNFSDIALNRKSIRRYDENVKISREEILTMLDEANRAPSSVNLQPWRYVVVDTKEGKEKLRPFIRFNQLQNDTSAAMILIFGDRKPHEYGEEIYGEALKAGLMPKEVHDRQLATIIPLYQNLSQAEMDAIILRDASLSAMQLMLVARAHGYDTNAIGGFETNNLATTFDLSEERYLPVLILSLGKAAEEGYESVRLSADKLTTFK</sequence>
<evidence type="ECO:0000313" key="4">
    <source>
        <dbReference type="EMBL" id="OJG15564.1"/>
    </source>
</evidence>
<feature type="domain" description="Nitroreductase" evidence="3">
    <location>
        <begin position="15"/>
        <end position="191"/>
    </location>
</feature>
<dbReference type="OrthoDB" id="9782629at2"/>
<dbReference type="CDD" id="cd02137">
    <property type="entry name" value="MhqN-like"/>
    <property type="match status" value="1"/>
</dbReference>
<evidence type="ECO:0000259" key="3">
    <source>
        <dbReference type="Pfam" id="PF00881"/>
    </source>
</evidence>
<gene>
    <name evidence="5" type="ORF">AKL21_10300</name>
    <name evidence="4" type="ORF">RU96_GL002113</name>
</gene>